<dbReference type="Proteomes" id="UP000622245">
    <property type="component" value="Unassembled WGS sequence"/>
</dbReference>
<gene>
    <name evidence="1" type="ORF">JM949_02875</name>
</gene>
<dbReference type="SUPFAM" id="SSF102405">
    <property type="entry name" value="MCP/YpsA-like"/>
    <property type="match status" value="1"/>
</dbReference>
<accession>A0ABS1YAT3</accession>
<sequence length="301" mass="33272">MARRKTFDVTGVSLPFWRRDDVRLALARREIGTLFKIYLEAHPDCTQTQLALLTSHDRSDVSNFIRGTRGPRVTDIDVLARVADGLLMPDESRVMLGLAPVDVAISAFTAPKQRGAPVGDKAAVTTGWFRPTRSEQPLRISVCGSRSQDADDKAIDGCIIAVSRWLMNHRFDVDHGPRGVGIEIMTYIANHYRPPSLGAAVGVFGHPNVVRNADYVLVFGGGQGTLDEIDLAVSMDKKIIPYGATGGAARSALNRMRINLRLREWITQDLFDSLDSCAIADEFIELVERIIATDRRSDIRE</sequence>
<dbReference type="EMBL" id="JAEVHL010000007">
    <property type="protein sequence ID" value="MBM0274483.1"/>
    <property type="molecule type" value="Genomic_DNA"/>
</dbReference>
<evidence type="ECO:0008006" key="3">
    <source>
        <dbReference type="Google" id="ProtNLM"/>
    </source>
</evidence>
<evidence type="ECO:0000313" key="1">
    <source>
        <dbReference type="EMBL" id="MBM0274483.1"/>
    </source>
</evidence>
<dbReference type="Gene3D" id="3.40.50.450">
    <property type="match status" value="1"/>
</dbReference>
<protein>
    <recommendedName>
        <fullName evidence="3">Helix-turn-helix domain-containing protein</fullName>
    </recommendedName>
</protein>
<dbReference type="RefSeq" id="WP_203146907.1">
    <property type="nucleotide sequence ID" value="NZ_JAEVHL010000007.1"/>
</dbReference>
<keyword evidence="2" id="KW-1185">Reference proteome</keyword>
<proteinExistence type="predicted"/>
<organism evidence="1 2">
    <name type="scientific">Micromonospora tarensis</name>
    <dbReference type="NCBI Taxonomy" id="2806100"/>
    <lineage>
        <taxon>Bacteria</taxon>
        <taxon>Bacillati</taxon>
        <taxon>Actinomycetota</taxon>
        <taxon>Actinomycetes</taxon>
        <taxon>Micromonosporales</taxon>
        <taxon>Micromonosporaceae</taxon>
        <taxon>Micromonospora</taxon>
    </lineage>
</organism>
<comment type="caution">
    <text evidence="1">The sequence shown here is derived from an EMBL/GenBank/DDBJ whole genome shotgun (WGS) entry which is preliminary data.</text>
</comment>
<reference evidence="1 2" key="1">
    <citation type="submission" date="2021-01" db="EMBL/GenBank/DDBJ databases">
        <title>Draft genome sequence of Micromonospora sp. strain STR1s_6.</title>
        <authorList>
            <person name="Karlyshev A."/>
            <person name="Jawad R."/>
        </authorList>
    </citation>
    <scope>NUCLEOTIDE SEQUENCE [LARGE SCALE GENOMIC DNA]</scope>
    <source>
        <strain evidence="1 2">STR1S-6</strain>
    </source>
</reference>
<evidence type="ECO:0000313" key="2">
    <source>
        <dbReference type="Proteomes" id="UP000622245"/>
    </source>
</evidence>
<name>A0ABS1YAT3_9ACTN</name>